<sequence>MHHLTLMPFTTLSATSFLCDSCSTPGTAFAYCCALCWFDLHVDCASLPQIMKFELHPHQLSLNYALPYNEVEASPHSCNIWNKVLDSKFWTYNCADCNFNVHICCATGKT</sequence>
<keyword evidence="1" id="KW-0677">Repeat</keyword>
<evidence type="ECO:0000256" key="2">
    <source>
        <dbReference type="SAM" id="SignalP"/>
    </source>
</evidence>
<comment type="caution">
    <text evidence="4">The sequence shown here is derived from an EMBL/GenBank/DDBJ whole genome shotgun (WGS) entry which is preliminary data.</text>
</comment>
<reference evidence="4" key="1">
    <citation type="journal article" date="2023" name="Plant J.">
        <title>Genome sequences and population genomics provide insights into the demographic history, inbreeding, and mutation load of two 'living fossil' tree species of Dipteronia.</title>
        <authorList>
            <person name="Feng Y."/>
            <person name="Comes H.P."/>
            <person name="Chen J."/>
            <person name="Zhu S."/>
            <person name="Lu R."/>
            <person name="Zhang X."/>
            <person name="Li P."/>
            <person name="Qiu J."/>
            <person name="Olsen K.M."/>
            <person name="Qiu Y."/>
        </authorList>
    </citation>
    <scope>NUCLEOTIDE SEQUENCE</scope>
    <source>
        <strain evidence="4">NBL</strain>
    </source>
</reference>
<dbReference type="InterPro" id="IPR004146">
    <property type="entry name" value="DC1"/>
</dbReference>
<protein>
    <recommendedName>
        <fullName evidence="3">DC1 domain-containing protein</fullName>
    </recommendedName>
</protein>
<dbReference type="Pfam" id="PF03107">
    <property type="entry name" value="C1_2"/>
    <property type="match status" value="2"/>
</dbReference>
<evidence type="ECO:0000259" key="3">
    <source>
        <dbReference type="Pfam" id="PF03107"/>
    </source>
</evidence>
<evidence type="ECO:0000313" key="4">
    <source>
        <dbReference type="EMBL" id="KAK3204667.1"/>
    </source>
</evidence>
<name>A0AAE0A6E7_9ROSI</name>
<dbReference type="PANTHER" id="PTHR46288:SF68">
    <property type="entry name" value="DC1 DOMAIN-CONTAINING PROTEIN"/>
    <property type="match status" value="1"/>
</dbReference>
<keyword evidence="5" id="KW-1185">Reference proteome</keyword>
<dbReference type="AlphaFoldDB" id="A0AAE0A6E7"/>
<organism evidence="4 5">
    <name type="scientific">Dipteronia sinensis</name>
    <dbReference type="NCBI Taxonomy" id="43782"/>
    <lineage>
        <taxon>Eukaryota</taxon>
        <taxon>Viridiplantae</taxon>
        <taxon>Streptophyta</taxon>
        <taxon>Embryophyta</taxon>
        <taxon>Tracheophyta</taxon>
        <taxon>Spermatophyta</taxon>
        <taxon>Magnoliopsida</taxon>
        <taxon>eudicotyledons</taxon>
        <taxon>Gunneridae</taxon>
        <taxon>Pentapetalae</taxon>
        <taxon>rosids</taxon>
        <taxon>malvids</taxon>
        <taxon>Sapindales</taxon>
        <taxon>Sapindaceae</taxon>
        <taxon>Hippocastanoideae</taxon>
        <taxon>Acereae</taxon>
        <taxon>Dipteronia</taxon>
    </lineage>
</organism>
<evidence type="ECO:0000256" key="1">
    <source>
        <dbReference type="ARBA" id="ARBA00022737"/>
    </source>
</evidence>
<dbReference type="EMBL" id="JANJYJ010000006">
    <property type="protein sequence ID" value="KAK3204667.1"/>
    <property type="molecule type" value="Genomic_DNA"/>
</dbReference>
<keyword evidence="2" id="KW-0732">Signal</keyword>
<gene>
    <name evidence="4" type="ORF">Dsin_018713</name>
</gene>
<feature type="domain" description="DC1" evidence="3">
    <location>
        <begin position="2"/>
        <end position="45"/>
    </location>
</feature>
<dbReference type="PANTHER" id="PTHR46288">
    <property type="entry name" value="PHORBOL-ESTER/DAG-TYPE DOMAIN-CONTAINING PROTEIN"/>
    <property type="match status" value="1"/>
</dbReference>
<accession>A0AAE0A6E7</accession>
<dbReference type="Proteomes" id="UP001281410">
    <property type="component" value="Unassembled WGS sequence"/>
</dbReference>
<feature type="signal peptide" evidence="2">
    <location>
        <begin position="1"/>
        <end position="21"/>
    </location>
</feature>
<proteinExistence type="predicted"/>
<feature type="chain" id="PRO_5042224019" description="DC1 domain-containing protein" evidence="2">
    <location>
        <begin position="22"/>
        <end position="110"/>
    </location>
</feature>
<dbReference type="InterPro" id="IPR046349">
    <property type="entry name" value="C1-like_sf"/>
</dbReference>
<dbReference type="SUPFAM" id="SSF57889">
    <property type="entry name" value="Cysteine-rich domain"/>
    <property type="match status" value="1"/>
</dbReference>
<feature type="domain" description="DC1" evidence="3">
    <location>
        <begin position="55"/>
        <end position="106"/>
    </location>
</feature>
<evidence type="ECO:0000313" key="5">
    <source>
        <dbReference type="Proteomes" id="UP001281410"/>
    </source>
</evidence>